<keyword evidence="2" id="KW-1185">Reference proteome</keyword>
<reference evidence="1 2" key="1">
    <citation type="submission" date="2020-03" db="EMBL/GenBank/DDBJ databases">
        <title>Whole genome shotgun sequence of Phytohabitans suffuscus NBRC 105367.</title>
        <authorList>
            <person name="Komaki H."/>
            <person name="Tamura T."/>
        </authorList>
    </citation>
    <scope>NUCLEOTIDE SEQUENCE [LARGE SCALE GENOMIC DNA]</scope>
    <source>
        <strain evidence="1 2">NBRC 105367</strain>
    </source>
</reference>
<dbReference type="Proteomes" id="UP000503011">
    <property type="component" value="Chromosome"/>
</dbReference>
<protein>
    <submittedName>
        <fullName evidence="1">Uncharacterized protein</fullName>
    </submittedName>
</protein>
<evidence type="ECO:0000313" key="2">
    <source>
        <dbReference type="Proteomes" id="UP000503011"/>
    </source>
</evidence>
<sequence>MVFGRPAGQRRCRLRRECSERPILWGSPPRHPVDGAETVVTAYADRCPGWQRVDSWRMEGSRHVRYLTGAFIRP</sequence>
<evidence type="ECO:0000313" key="1">
    <source>
        <dbReference type="EMBL" id="BCB89349.1"/>
    </source>
</evidence>
<proteinExistence type="predicted"/>
<name>A0A6F8YTF7_9ACTN</name>
<dbReference type="EMBL" id="AP022871">
    <property type="protein sequence ID" value="BCB89349.1"/>
    <property type="molecule type" value="Genomic_DNA"/>
</dbReference>
<dbReference type="AlphaFoldDB" id="A0A6F8YTF7"/>
<gene>
    <name evidence="1" type="ORF">Psuf_066620</name>
</gene>
<organism evidence="1 2">
    <name type="scientific">Phytohabitans suffuscus</name>
    <dbReference type="NCBI Taxonomy" id="624315"/>
    <lineage>
        <taxon>Bacteria</taxon>
        <taxon>Bacillati</taxon>
        <taxon>Actinomycetota</taxon>
        <taxon>Actinomycetes</taxon>
        <taxon>Micromonosporales</taxon>
        <taxon>Micromonosporaceae</taxon>
    </lineage>
</organism>
<reference evidence="1 2" key="2">
    <citation type="submission" date="2020-03" db="EMBL/GenBank/DDBJ databases">
        <authorList>
            <person name="Ichikawa N."/>
            <person name="Kimura A."/>
            <person name="Kitahashi Y."/>
            <person name="Uohara A."/>
        </authorList>
    </citation>
    <scope>NUCLEOTIDE SEQUENCE [LARGE SCALE GENOMIC DNA]</scope>
    <source>
        <strain evidence="1 2">NBRC 105367</strain>
    </source>
</reference>
<accession>A0A6F8YTF7</accession>
<dbReference type="KEGG" id="psuu:Psuf_066620"/>